<dbReference type="AlphaFoldDB" id="A0A6M4JAR6"/>
<feature type="compositionally biased region" description="Polar residues" evidence="3">
    <location>
        <begin position="125"/>
        <end position="145"/>
    </location>
</feature>
<protein>
    <submittedName>
        <fullName evidence="4">Nuclease</fullName>
    </submittedName>
</protein>
<proteinExistence type="predicted"/>
<keyword evidence="2" id="KW-0378">Hydrolase</keyword>
<evidence type="ECO:0000256" key="2">
    <source>
        <dbReference type="ARBA" id="ARBA00022801"/>
    </source>
</evidence>
<dbReference type="KEGG" id="mmir:HLA87_00860"/>
<keyword evidence="5" id="KW-1185">Reference proteome</keyword>
<sequence>MNADNIFKLESLDIDILKEIQGSKLFYSYSSKAIIVSPERPKGGSEWNQAKKLFVLKQNPSNSSFQFCSINSTEENPSDEIAFNIDGNVLTLKYKARYYKGKNAPSLISENSYETKFKIKDGALQDNNTPQTNVNISKNGESNNSSLNEKLTDIKVVGKFSDQYPDLVAPSITKATAIKYDSNNKFYSSLEGKSGQELIDALMQLQRQHRSSTGGYGDLYRTYRDAFVDKYYEKDGSLLDMYEEIPNGKDNYSYSFNDNGSSAGSEGVGWNREHIIPQSWFGKDSPMRNDAHHVWPTDIHVNGKHSNLPYGNVKSGWTSINGTKVGTGVDGGDVTEVINEFKGDVSRAILYFYLTYNDKNLTKKGVASRIIDSSNDNKIKVNFLNELLEWHYRDSITQFDLDRNNGIYKHQKKP</sequence>
<dbReference type="GO" id="GO:0004518">
    <property type="term" value="F:nuclease activity"/>
    <property type="evidence" value="ECO:0007669"/>
    <property type="project" value="UniProtKB-KW"/>
</dbReference>
<organism evidence="4 5">
    <name type="scientific">Mycoplasma miroungigenitalium</name>
    <dbReference type="NCBI Taxonomy" id="754515"/>
    <lineage>
        <taxon>Bacteria</taxon>
        <taxon>Bacillati</taxon>
        <taxon>Mycoplasmatota</taxon>
        <taxon>Mollicutes</taxon>
        <taxon>Mycoplasmataceae</taxon>
        <taxon>Mycoplasma</taxon>
    </lineage>
</organism>
<feature type="region of interest" description="Disordered" evidence="3">
    <location>
        <begin position="123"/>
        <end position="145"/>
    </location>
</feature>
<keyword evidence="1" id="KW-0540">Nuclease</keyword>
<dbReference type="SUPFAM" id="SSF54060">
    <property type="entry name" value="His-Me finger endonucleases"/>
    <property type="match status" value="1"/>
</dbReference>
<dbReference type="InterPro" id="IPR044925">
    <property type="entry name" value="His-Me_finger_sf"/>
</dbReference>
<dbReference type="Pfam" id="PF04231">
    <property type="entry name" value="Endonuclease_1"/>
    <property type="match status" value="1"/>
</dbReference>
<gene>
    <name evidence="4" type="ORF">HLA87_00860</name>
</gene>
<dbReference type="PANTHER" id="PTHR33607:SF2">
    <property type="entry name" value="ENDONUCLEASE-1"/>
    <property type="match status" value="1"/>
</dbReference>
<evidence type="ECO:0000313" key="4">
    <source>
        <dbReference type="EMBL" id="QJR43348.1"/>
    </source>
</evidence>
<evidence type="ECO:0000256" key="1">
    <source>
        <dbReference type="ARBA" id="ARBA00022722"/>
    </source>
</evidence>
<dbReference type="Proteomes" id="UP000500686">
    <property type="component" value="Chromosome"/>
</dbReference>
<accession>A0A6M4JAR6</accession>
<evidence type="ECO:0000313" key="5">
    <source>
        <dbReference type="Proteomes" id="UP000500686"/>
    </source>
</evidence>
<dbReference type="EMBL" id="CP053096">
    <property type="protein sequence ID" value="QJR43348.1"/>
    <property type="molecule type" value="Genomic_DNA"/>
</dbReference>
<dbReference type="InterPro" id="IPR007346">
    <property type="entry name" value="Endonuclease-I"/>
</dbReference>
<dbReference type="GO" id="GO:0016787">
    <property type="term" value="F:hydrolase activity"/>
    <property type="evidence" value="ECO:0007669"/>
    <property type="project" value="UniProtKB-KW"/>
</dbReference>
<name>A0A6M4JAR6_9MOLU</name>
<evidence type="ECO:0000256" key="3">
    <source>
        <dbReference type="SAM" id="MobiDB-lite"/>
    </source>
</evidence>
<dbReference type="PANTHER" id="PTHR33607">
    <property type="entry name" value="ENDONUCLEASE-1"/>
    <property type="match status" value="1"/>
</dbReference>
<dbReference type="RefSeq" id="WP_171110995.1">
    <property type="nucleotide sequence ID" value="NZ_CP053096.1"/>
</dbReference>
<reference evidence="4 5" key="1">
    <citation type="submission" date="2020-05" db="EMBL/GenBank/DDBJ databases">
        <title>Novel Mycoplasma species detected in Mirounga angustirostris (northern elephant seal) from the USA.</title>
        <authorList>
            <person name="Volokhov D.V."/>
        </authorList>
    </citation>
    <scope>NUCLEOTIDE SEQUENCE [LARGE SCALE GENOMIC DNA]</scope>
    <source>
        <strain evidence="4 5">Mirounga ES2806-GEN</strain>
    </source>
</reference>